<accession>A0A9W4XK91</accession>
<dbReference type="PROSITE" id="PS50048">
    <property type="entry name" value="ZN2_CY6_FUNGAL_2"/>
    <property type="match status" value="1"/>
</dbReference>
<dbReference type="Pfam" id="PF00172">
    <property type="entry name" value="Zn_clus"/>
    <property type="match status" value="1"/>
</dbReference>
<name>A0A9W4XK91_9PLEO</name>
<sequence length="495" mass="55151">MPPAPPVSRFQEGPERKRKAHAKSRKGCGNCKLRRVKCDETRPRCKRCAAYGVSCDYDGSRPSLDLAAQGSFQVDLFQSTPSPATSDSPHAATTPIPGPAKPPSTRKTIASMVNASLQNKSSALNSSADMPGMSTFHQVPSWTFTEEHLDILKRFQERTVSTIGNRQTAPTYRDCISHLAFSHPFLMHMVLSLTLMHDAHLSTPLSEEIGAKYHHASLQHWNTATKLFKHVLSNPIPPSYRDAVWATGALLGAASFAYVEASKPEESWPLKPSEPTDLDWLKLSEGKKAIWQVADPTRPDSIFKGIALKMSVVRVSDWLAEFDLSFLPQHLKELYGITPQSTPQNNVYCLPIIMLSRLHGLTPNHDNVIEFLLFMALIPPDFKNLLELKDPRALLLLLWWFRQLEHGDPWWLVKRAKLEGRALEIWLETYYGGEAGLTRMYASMGQQHHFNQQTTSKSSTAGSMDASGRGGNEAAFPPSVESWIKDKSNAGCPVQ</sequence>
<feature type="compositionally biased region" description="Polar residues" evidence="2">
    <location>
        <begin position="77"/>
        <end position="88"/>
    </location>
</feature>
<dbReference type="CDD" id="cd00067">
    <property type="entry name" value="GAL4"/>
    <property type="match status" value="1"/>
</dbReference>
<feature type="compositionally biased region" description="Basic residues" evidence="2">
    <location>
        <begin position="16"/>
        <end position="26"/>
    </location>
</feature>
<feature type="region of interest" description="Disordered" evidence="2">
    <location>
        <begin position="448"/>
        <end position="495"/>
    </location>
</feature>
<reference evidence="4" key="1">
    <citation type="submission" date="2023-01" db="EMBL/GenBank/DDBJ databases">
        <authorList>
            <person name="Van Ghelder C."/>
            <person name="Rancurel C."/>
        </authorList>
    </citation>
    <scope>NUCLEOTIDE SEQUENCE</scope>
    <source>
        <strain evidence="4">CNCM I-4278</strain>
    </source>
</reference>
<organism evidence="4 5">
    <name type="scientific">Periconia digitata</name>
    <dbReference type="NCBI Taxonomy" id="1303443"/>
    <lineage>
        <taxon>Eukaryota</taxon>
        <taxon>Fungi</taxon>
        <taxon>Dikarya</taxon>
        <taxon>Ascomycota</taxon>
        <taxon>Pezizomycotina</taxon>
        <taxon>Dothideomycetes</taxon>
        <taxon>Pleosporomycetidae</taxon>
        <taxon>Pleosporales</taxon>
        <taxon>Massarineae</taxon>
        <taxon>Periconiaceae</taxon>
        <taxon>Periconia</taxon>
    </lineage>
</organism>
<evidence type="ECO:0000259" key="3">
    <source>
        <dbReference type="PROSITE" id="PS50048"/>
    </source>
</evidence>
<dbReference type="SMART" id="SM00066">
    <property type="entry name" value="GAL4"/>
    <property type="match status" value="1"/>
</dbReference>
<dbReference type="Gene3D" id="4.10.240.10">
    <property type="entry name" value="Zn(2)-C6 fungal-type DNA-binding domain"/>
    <property type="match status" value="1"/>
</dbReference>
<dbReference type="SUPFAM" id="SSF57701">
    <property type="entry name" value="Zn2/Cys6 DNA-binding domain"/>
    <property type="match status" value="1"/>
</dbReference>
<dbReference type="PROSITE" id="PS00463">
    <property type="entry name" value="ZN2_CY6_FUNGAL_1"/>
    <property type="match status" value="1"/>
</dbReference>
<dbReference type="AlphaFoldDB" id="A0A9W4XK91"/>
<dbReference type="InterPro" id="IPR036864">
    <property type="entry name" value="Zn2-C6_fun-type_DNA-bd_sf"/>
</dbReference>
<dbReference type="OrthoDB" id="416217at2759"/>
<evidence type="ECO:0000256" key="2">
    <source>
        <dbReference type="SAM" id="MobiDB-lite"/>
    </source>
</evidence>
<feature type="domain" description="Zn(2)-C6 fungal-type" evidence="3">
    <location>
        <begin position="27"/>
        <end position="57"/>
    </location>
</feature>
<feature type="compositionally biased region" description="Polar residues" evidence="2">
    <location>
        <begin position="448"/>
        <end position="462"/>
    </location>
</feature>
<dbReference type="PANTHER" id="PTHR47657">
    <property type="entry name" value="STEROL REGULATORY ELEMENT-BINDING PROTEIN ECM22"/>
    <property type="match status" value="1"/>
</dbReference>
<dbReference type="GO" id="GO:0000981">
    <property type="term" value="F:DNA-binding transcription factor activity, RNA polymerase II-specific"/>
    <property type="evidence" value="ECO:0007669"/>
    <property type="project" value="InterPro"/>
</dbReference>
<evidence type="ECO:0000313" key="5">
    <source>
        <dbReference type="Proteomes" id="UP001152607"/>
    </source>
</evidence>
<dbReference type="EMBL" id="CAOQHR010000005">
    <property type="protein sequence ID" value="CAI6335029.1"/>
    <property type="molecule type" value="Genomic_DNA"/>
</dbReference>
<dbReference type="GO" id="GO:0008270">
    <property type="term" value="F:zinc ion binding"/>
    <property type="evidence" value="ECO:0007669"/>
    <property type="project" value="InterPro"/>
</dbReference>
<gene>
    <name evidence="4" type="ORF">PDIGIT_LOCUS8104</name>
</gene>
<feature type="region of interest" description="Disordered" evidence="2">
    <location>
        <begin position="1"/>
        <end position="27"/>
    </location>
</feature>
<proteinExistence type="predicted"/>
<feature type="region of interest" description="Disordered" evidence="2">
    <location>
        <begin position="77"/>
        <end position="106"/>
    </location>
</feature>
<keyword evidence="5" id="KW-1185">Reference proteome</keyword>
<keyword evidence="1" id="KW-0539">Nucleus</keyword>
<evidence type="ECO:0000313" key="4">
    <source>
        <dbReference type="EMBL" id="CAI6335029.1"/>
    </source>
</evidence>
<dbReference type="InterPro" id="IPR001138">
    <property type="entry name" value="Zn2Cys6_DnaBD"/>
</dbReference>
<protein>
    <recommendedName>
        <fullName evidence="3">Zn(2)-C6 fungal-type domain-containing protein</fullName>
    </recommendedName>
</protein>
<comment type="caution">
    <text evidence="4">The sequence shown here is derived from an EMBL/GenBank/DDBJ whole genome shotgun (WGS) entry which is preliminary data.</text>
</comment>
<dbReference type="Proteomes" id="UP001152607">
    <property type="component" value="Unassembled WGS sequence"/>
</dbReference>
<dbReference type="PANTHER" id="PTHR47657:SF11">
    <property type="entry name" value="FINGER DOMAIN PROTEIN, PUTATIVE (AFU_ORTHOLOGUE AFUA_1G01650)-RELATED"/>
    <property type="match status" value="1"/>
</dbReference>
<evidence type="ECO:0000256" key="1">
    <source>
        <dbReference type="ARBA" id="ARBA00023242"/>
    </source>
</evidence>
<dbReference type="InterPro" id="IPR052400">
    <property type="entry name" value="Zn2-C6_fungal_TF"/>
</dbReference>